<dbReference type="Pfam" id="PF08447">
    <property type="entry name" value="PAS_3"/>
    <property type="match status" value="1"/>
</dbReference>
<evidence type="ECO:0000256" key="7">
    <source>
        <dbReference type="ARBA" id="ARBA00022741"/>
    </source>
</evidence>
<evidence type="ECO:0000256" key="10">
    <source>
        <dbReference type="ARBA" id="ARBA00023012"/>
    </source>
</evidence>
<evidence type="ECO:0000259" key="16">
    <source>
        <dbReference type="PROSITE" id="PS50110"/>
    </source>
</evidence>
<feature type="domain" description="PAS" evidence="17">
    <location>
        <begin position="396"/>
        <end position="468"/>
    </location>
</feature>
<dbReference type="CDD" id="cd17546">
    <property type="entry name" value="REC_hyHK_CKI1_RcsC-like"/>
    <property type="match status" value="1"/>
</dbReference>
<dbReference type="InterPro" id="IPR003661">
    <property type="entry name" value="HisK_dim/P_dom"/>
</dbReference>
<dbReference type="PRINTS" id="PR00344">
    <property type="entry name" value="BCTRLSENSOR"/>
</dbReference>
<keyword evidence="11 14" id="KW-0472">Membrane</keyword>
<evidence type="ECO:0000256" key="3">
    <source>
        <dbReference type="ARBA" id="ARBA00012438"/>
    </source>
</evidence>
<dbReference type="InterPro" id="IPR000014">
    <property type="entry name" value="PAS"/>
</dbReference>
<dbReference type="InterPro" id="IPR036641">
    <property type="entry name" value="HPT_dom_sf"/>
</dbReference>
<dbReference type="Proteomes" id="UP001628193">
    <property type="component" value="Unassembled WGS sequence"/>
</dbReference>
<feature type="domain" description="Histidine kinase" evidence="15">
    <location>
        <begin position="542"/>
        <end position="764"/>
    </location>
</feature>
<dbReference type="Gene3D" id="2.10.70.100">
    <property type="match status" value="1"/>
</dbReference>
<dbReference type="Gene3D" id="3.30.565.10">
    <property type="entry name" value="Histidine kinase-like ATPase, C-terminal domain"/>
    <property type="match status" value="1"/>
</dbReference>
<keyword evidence="8" id="KW-0067">ATP-binding</keyword>
<dbReference type="Pfam" id="PF01627">
    <property type="entry name" value="Hpt"/>
    <property type="match status" value="1"/>
</dbReference>
<dbReference type="CDD" id="cd00082">
    <property type="entry name" value="HisKA"/>
    <property type="match status" value="1"/>
</dbReference>
<evidence type="ECO:0000313" key="21">
    <source>
        <dbReference type="Proteomes" id="UP001628193"/>
    </source>
</evidence>
<keyword evidence="6 14" id="KW-0812">Transmembrane</keyword>
<comment type="caution">
    <text evidence="20">The sequence shown here is derived from an EMBL/GenBank/DDBJ whole genome shotgun (WGS) entry which is preliminary data.</text>
</comment>
<name>A0ABQ0C6H1_9PROT</name>
<evidence type="ECO:0000256" key="11">
    <source>
        <dbReference type="ARBA" id="ARBA00023136"/>
    </source>
</evidence>
<evidence type="ECO:0000259" key="17">
    <source>
        <dbReference type="PROSITE" id="PS50112"/>
    </source>
</evidence>
<feature type="domain" description="PAC" evidence="18">
    <location>
        <begin position="472"/>
        <end position="524"/>
    </location>
</feature>
<dbReference type="Gene3D" id="3.40.50.2300">
    <property type="match status" value="1"/>
</dbReference>
<protein>
    <recommendedName>
        <fullName evidence="3">histidine kinase</fullName>
        <ecNumber evidence="3">2.7.13.3</ecNumber>
    </recommendedName>
</protein>
<evidence type="ECO:0000256" key="8">
    <source>
        <dbReference type="ARBA" id="ARBA00022840"/>
    </source>
</evidence>
<dbReference type="CDD" id="cd16922">
    <property type="entry name" value="HATPase_EvgS-ArcB-TorS-like"/>
    <property type="match status" value="1"/>
</dbReference>
<dbReference type="InterPro" id="IPR011006">
    <property type="entry name" value="CheY-like_superfamily"/>
</dbReference>
<sequence>MRELLLDRRYWVVPFIVWSVLLFFSYNWNRDNLDRQGLDLAVNQGRVVFQFVETVRLWNAQHGGVYVPTTGETQPNPYLPNKRELVTDEGTHFTRLNPAYMTRQIADVALQTGYMSLHLTSLKPIRAENAPDAWETESLQAFEKGLKERIALLEGESMRFRFMAPLVTRAACLACHAQQGYREGDVRGGLSITFSAGDILQAITDQKQLVLTYHLVAWLLWSGISLFLLVQMRAAMLRLQSDNERQESLVAIRTAELVTEMRHRQHADEQLRTITEALHDAIVSVSAEGRIVFWNRAAETIFGRSRAEVLGQSIDFLVPERFRVNHGRGMALMGATGAPMSSGRTFEAFGCHRNGTEFPIEVSLSSWTDSDGALFFAAVLRDVTERKRAGDALRRSRENLAKAQELAHLGSWEWEIEADRLSWSDEVFRIFGLRNGDLVPDYSAFEAAVHPEDRIRVRDAVARSLEDAEVPYVVEHRIVRPDGTIREVIEVGEVHRDAGGRPVHMVGTVQDITDRKAIEEELRRAKEEAEAGNRAKSEFLAVMSHEIRTPMNAIIGFSDMLASSQLDAEQREWINGVLTAGQGLVGLINDMLEWVLSSANGGAPEGSVFELERLVNELLAATGVQARRKGLKLEHRVATEVPNQVRGDEKALRLVLRNLLGNAVKFTSQGGVKLEVALEDDPGRGARIVRFAVRDTGIGIPPDKLAVIFAPFTQLDSSHSRRFGGTGLGLAICRRLVERAGGRLWVESCEGEGSLFSFTLPLEDAPQDETIQVARSVVSPTPAPEATSAPQVSFGAFGPNLRLLLVEDDPINRKVISVMLRKVGLEFQSAENGVEALEKLRGNRFDLVLMDCQMPLMDGFTATREWRKWEESKGLSRLPIVAVTAFALQEDKERCFASGMDDYLAKPLNFIDFEATLVRWLLGREMGAGGAARQAAKPGGGESLDAKVLRQLREVLGEDAVRDVARAFVEVLPERLAAIREALAGGDPEGVHLVTHPLKSPSRQLGATRFAALATELDTLARQGSLQGAADLVARLEEESVRLTAVFEVFFGAGRGEKRFLSRVLSRDEG</sequence>
<dbReference type="InterPro" id="IPR036890">
    <property type="entry name" value="HATPase_C_sf"/>
</dbReference>
<dbReference type="Pfam" id="PF00072">
    <property type="entry name" value="Response_reg"/>
    <property type="match status" value="1"/>
</dbReference>
<dbReference type="InterPro" id="IPR005467">
    <property type="entry name" value="His_kinase_dom"/>
</dbReference>
<dbReference type="PANTHER" id="PTHR45339:SF1">
    <property type="entry name" value="HYBRID SIGNAL TRANSDUCTION HISTIDINE KINASE J"/>
    <property type="match status" value="1"/>
</dbReference>
<dbReference type="Pfam" id="PF02518">
    <property type="entry name" value="HATPase_c"/>
    <property type="match status" value="1"/>
</dbReference>
<feature type="transmembrane region" description="Helical" evidence="14">
    <location>
        <begin position="12"/>
        <end position="28"/>
    </location>
</feature>
<organism evidence="20 21">
    <name type="scientific">Candidatus Magnetaquiglobus chichijimensis</name>
    <dbReference type="NCBI Taxonomy" id="3141448"/>
    <lineage>
        <taxon>Bacteria</taxon>
        <taxon>Pseudomonadati</taxon>
        <taxon>Pseudomonadota</taxon>
        <taxon>Magnetococcia</taxon>
        <taxon>Magnetococcales</taxon>
        <taxon>Candidatus Magnetaquicoccaceae</taxon>
        <taxon>Candidatus Magnetaquiglobus</taxon>
    </lineage>
</organism>
<evidence type="ECO:0000256" key="14">
    <source>
        <dbReference type="SAM" id="Phobius"/>
    </source>
</evidence>
<proteinExistence type="predicted"/>
<reference evidence="20 21" key="1">
    <citation type="submission" date="2024-09" db="EMBL/GenBank/DDBJ databases">
        <title>Draft genome sequence of Candidatus Magnetaquicoccaceae bacterium FCR-1.</title>
        <authorList>
            <person name="Shimoshige H."/>
            <person name="Shimamura S."/>
            <person name="Taoka A."/>
            <person name="Kobayashi H."/>
            <person name="Maekawa T."/>
        </authorList>
    </citation>
    <scope>NUCLEOTIDE SEQUENCE [LARGE SCALE GENOMIC DNA]</scope>
    <source>
        <strain evidence="20 21">FCR-1</strain>
    </source>
</reference>
<comment type="subcellular location">
    <subcellularLocation>
        <location evidence="2">Cell membrane</location>
        <topology evidence="2">Multi-pass membrane protein</topology>
    </subcellularLocation>
</comment>
<evidence type="ECO:0000259" key="15">
    <source>
        <dbReference type="PROSITE" id="PS50109"/>
    </source>
</evidence>
<accession>A0ABQ0C6H1</accession>
<dbReference type="PROSITE" id="PS50112">
    <property type="entry name" value="PAS"/>
    <property type="match status" value="2"/>
</dbReference>
<dbReference type="EMBL" id="BAAFGK010000002">
    <property type="protein sequence ID" value="GAB0056485.1"/>
    <property type="molecule type" value="Genomic_DNA"/>
</dbReference>
<dbReference type="EC" id="2.7.13.3" evidence="3"/>
<dbReference type="PROSITE" id="PS50109">
    <property type="entry name" value="HIS_KIN"/>
    <property type="match status" value="1"/>
</dbReference>
<dbReference type="Gene3D" id="3.30.450.20">
    <property type="entry name" value="PAS domain"/>
    <property type="match status" value="2"/>
</dbReference>
<evidence type="ECO:0000256" key="13">
    <source>
        <dbReference type="PROSITE-ProRule" id="PRU00169"/>
    </source>
</evidence>
<dbReference type="InterPro" id="IPR004358">
    <property type="entry name" value="Sig_transdc_His_kin-like_C"/>
</dbReference>
<dbReference type="Gene3D" id="1.20.120.160">
    <property type="entry name" value="HPT domain"/>
    <property type="match status" value="1"/>
</dbReference>
<dbReference type="SMART" id="SM00086">
    <property type="entry name" value="PAC"/>
    <property type="match status" value="2"/>
</dbReference>
<dbReference type="PROSITE" id="PS50110">
    <property type="entry name" value="RESPONSE_REGULATORY"/>
    <property type="match status" value="1"/>
</dbReference>
<dbReference type="SUPFAM" id="SSF47226">
    <property type="entry name" value="Histidine-containing phosphotransfer domain, HPT domain"/>
    <property type="match status" value="1"/>
</dbReference>
<dbReference type="SUPFAM" id="SSF52172">
    <property type="entry name" value="CheY-like"/>
    <property type="match status" value="1"/>
</dbReference>
<evidence type="ECO:0000256" key="2">
    <source>
        <dbReference type="ARBA" id="ARBA00004651"/>
    </source>
</evidence>
<gene>
    <name evidence="20" type="primary">rcsC_17</name>
    <name evidence="20" type="ORF">SIID45300_00793</name>
</gene>
<dbReference type="InterPro" id="IPR001610">
    <property type="entry name" value="PAC"/>
</dbReference>
<feature type="domain" description="HPt" evidence="19">
    <location>
        <begin position="957"/>
        <end position="1050"/>
    </location>
</feature>
<dbReference type="SMART" id="SM00388">
    <property type="entry name" value="HisKA"/>
    <property type="match status" value="1"/>
</dbReference>
<dbReference type="InterPro" id="IPR035965">
    <property type="entry name" value="PAS-like_dom_sf"/>
</dbReference>
<evidence type="ECO:0000256" key="12">
    <source>
        <dbReference type="PROSITE-ProRule" id="PRU00110"/>
    </source>
</evidence>
<feature type="domain" description="Response regulatory" evidence="16">
    <location>
        <begin position="802"/>
        <end position="921"/>
    </location>
</feature>
<keyword evidence="20" id="KW-0418">Kinase</keyword>
<dbReference type="SMART" id="SM00448">
    <property type="entry name" value="REC"/>
    <property type="match status" value="1"/>
</dbReference>
<evidence type="ECO:0000259" key="18">
    <source>
        <dbReference type="PROSITE" id="PS50113"/>
    </source>
</evidence>
<dbReference type="PANTHER" id="PTHR45339">
    <property type="entry name" value="HYBRID SIGNAL TRANSDUCTION HISTIDINE KINASE J"/>
    <property type="match status" value="1"/>
</dbReference>
<dbReference type="SUPFAM" id="SSF55874">
    <property type="entry name" value="ATPase domain of HSP90 chaperone/DNA topoisomerase II/histidine kinase"/>
    <property type="match status" value="1"/>
</dbReference>
<dbReference type="SUPFAM" id="SSF55785">
    <property type="entry name" value="PYP-like sensor domain (PAS domain)"/>
    <property type="match status" value="2"/>
</dbReference>
<dbReference type="InterPro" id="IPR008207">
    <property type="entry name" value="Sig_transdc_His_kin_Hpt_dom"/>
</dbReference>
<dbReference type="Gene3D" id="1.10.287.130">
    <property type="match status" value="1"/>
</dbReference>
<dbReference type="CDD" id="cd00130">
    <property type="entry name" value="PAS"/>
    <property type="match status" value="2"/>
</dbReference>
<feature type="modified residue" description="Phosphohistidine" evidence="12">
    <location>
        <position position="996"/>
    </location>
</feature>
<evidence type="ECO:0000256" key="9">
    <source>
        <dbReference type="ARBA" id="ARBA00022989"/>
    </source>
</evidence>
<dbReference type="Pfam" id="PF11845">
    <property type="entry name" value="Tll0287-like"/>
    <property type="match status" value="1"/>
</dbReference>
<dbReference type="GO" id="GO:0004673">
    <property type="term" value="F:protein histidine kinase activity"/>
    <property type="evidence" value="ECO:0007669"/>
    <property type="project" value="UniProtKB-EC"/>
</dbReference>
<feature type="domain" description="PAS" evidence="17">
    <location>
        <begin position="267"/>
        <end position="320"/>
    </location>
</feature>
<keyword evidence="21" id="KW-1185">Reference proteome</keyword>
<dbReference type="InterPro" id="IPR036097">
    <property type="entry name" value="HisK_dim/P_sf"/>
</dbReference>
<evidence type="ECO:0000256" key="5">
    <source>
        <dbReference type="ARBA" id="ARBA00022553"/>
    </source>
</evidence>
<dbReference type="SMART" id="SM00091">
    <property type="entry name" value="PAS"/>
    <property type="match status" value="2"/>
</dbReference>
<comment type="catalytic activity">
    <reaction evidence="1">
        <text>ATP + protein L-histidine = ADP + protein N-phospho-L-histidine.</text>
        <dbReference type="EC" id="2.7.13.3"/>
    </reaction>
</comment>
<keyword evidence="4" id="KW-1003">Cell membrane</keyword>
<dbReference type="InterPro" id="IPR001789">
    <property type="entry name" value="Sig_transdc_resp-reg_receiver"/>
</dbReference>
<dbReference type="InterPro" id="IPR003594">
    <property type="entry name" value="HATPase_dom"/>
</dbReference>
<evidence type="ECO:0000256" key="6">
    <source>
        <dbReference type="ARBA" id="ARBA00022692"/>
    </source>
</evidence>
<dbReference type="Pfam" id="PF00989">
    <property type="entry name" value="PAS"/>
    <property type="match status" value="1"/>
</dbReference>
<keyword evidence="10" id="KW-0902">Two-component regulatory system</keyword>
<dbReference type="InterPro" id="IPR000700">
    <property type="entry name" value="PAS-assoc_C"/>
</dbReference>
<dbReference type="NCBIfam" id="TIGR00229">
    <property type="entry name" value="sensory_box"/>
    <property type="match status" value="2"/>
</dbReference>
<dbReference type="PROSITE" id="PS50894">
    <property type="entry name" value="HPT"/>
    <property type="match status" value="1"/>
</dbReference>
<dbReference type="Pfam" id="PF00512">
    <property type="entry name" value="HisKA"/>
    <property type="match status" value="1"/>
</dbReference>
<feature type="transmembrane region" description="Helical" evidence="14">
    <location>
        <begin position="211"/>
        <end position="230"/>
    </location>
</feature>
<feature type="domain" description="PAC" evidence="18">
    <location>
        <begin position="344"/>
        <end position="395"/>
    </location>
</feature>
<dbReference type="SMART" id="SM00387">
    <property type="entry name" value="HATPase_c"/>
    <property type="match status" value="1"/>
</dbReference>
<dbReference type="SUPFAM" id="SSF47384">
    <property type="entry name" value="Homodimeric domain of signal transducing histidine kinase"/>
    <property type="match status" value="1"/>
</dbReference>
<keyword evidence="20" id="KW-0808">Transferase</keyword>
<dbReference type="PROSITE" id="PS50113">
    <property type="entry name" value="PAC"/>
    <property type="match status" value="2"/>
</dbReference>
<dbReference type="InterPro" id="IPR021796">
    <property type="entry name" value="Tll0287-like_dom"/>
</dbReference>
<keyword evidence="9 14" id="KW-1133">Transmembrane helix</keyword>
<evidence type="ECO:0000259" key="19">
    <source>
        <dbReference type="PROSITE" id="PS50894"/>
    </source>
</evidence>
<dbReference type="InterPro" id="IPR013767">
    <property type="entry name" value="PAS_fold"/>
</dbReference>
<dbReference type="InterPro" id="IPR013655">
    <property type="entry name" value="PAS_fold_3"/>
</dbReference>
<evidence type="ECO:0000256" key="1">
    <source>
        <dbReference type="ARBA" id="ARBA00000085"/>
    </source>
</evidence>
<dbReference type="RefSeq" id="WP_420904193.1">
    <property type="nucleotide sequence ID" value="NZ_BAAFGK010000002.1"/>
</dbReference>
<evidence type="ECO:0000313" key="20">
    <source>
        <dbReference type="EMBL" id="GAB0056485.1"/>
    </source>
</evidence>
<evidence type="ECO:0000256" key="4">
    <source>
        <dbReference type="ARBA" id="ARBA00022475"/>
    </source>
</evidence>
<keyword evidence="5 13" id="KW-0597">Phosphoprotein</keyword>
<keyword evidence="7" id="KW-0547">Nucleotide-binding</keyword>
<feature type="modified residue" description="4-aspartylphosphate" evidence="13">
    <location>
        <position position="851"/>
    </location>
</feature>